<feature type="transmembrane region" description="Helical" evidence="5">
    <location>
        <begin position="42"/>
        <end position="59"/>
    </location>
</feature>
<dbReference type="Gene3D" id="3.30.40.10">
    <property type="entry name" value="Zinc/RING finger domain, C3HC4 (zinc finger)"/>
    <property type="match status" value="1"/>
</dbReference>
<dbReference type="Pfam" id="PF13639">
    <property type="entry name" value="zf-RING_2"/>
    <property type="match status" value="1"/>
</dbReference>
<dbReference type="SMART" id="SM00184">
    <property type="entry name" value="RING"/>
    <property type="match status" value="1"/>
</dbReference>
<feature type="domain" description="RING-type" evidence="6">
    <location>
        <begin position="202"/>
        <end position="254"/>
    </location>
</feature>
<keyword evidence="8" id="KW-1185">Reference proteome</keyword>
<dbReference type="GO" id="GO:0008270">
    <property type="term" value="F:zinc ion binding"/>
    <property type="evidence" value="ECO:0007669"/>
    <property type="project" value="UniProtKB-KW"/>
</dbReference>
<keyword evidence="1" id="KW-0479">Metal-binding</keyword>
<feature type="transmembrane region" description="Helical" evidence="5">
    <location>
        <begin position="108"/>
        <end position="130"/>
    </location>
</feature>
<evidence type="ECO:0000313" key="8">
    <source>
        <dbReference type="Proteomes" id="UP000553632"/>
    </source>
</evidence>
<evidence type="ECO:0000259" key="6">
    <source>
        <dbReference type="PROSITE" id="PS50089"/>
    </source>
</evidence>
<keyword evidence="5" id="KW-1133">Transmembrane helix</keyword>
<comment type="caution">
    <text evidence="7">The sequence shown here is derived from an EMBL/GenBank/DDBJ whole genome shotgun (WGS) entry which is preliminary data.</text>
</comment>
<dbReference type="AlphaFoldDB" id="A0A7J6RU65"/>
<dbReference type="Proteomes" id="UP000553632">
    <property type="component" value="Unassembled WGS sequence"/>
</dbReference>
<dbReference type="InterPro" id="IPR053238">
    <property type="entry name" value="RING-H2_zinc_finger"/>
</dbReference>
<keyword evidence="3" id="KW-0862">Zinc</keyword>
<evidence type="ECO:0000256" key="1">
    <source>
        <dbReference type="ARBA" id="ARBA00022723"/>
    </source>
</evidence>
<accession>A0A7J6RU65</accession>
<evidence type="ECO:0000313" key="7">
    <source>
        <dbReference type="EMBL" id="KAF4723835.1"/>
    </source>
</evidence>
<sequence>MDLRGRKAVALMLGKATLDIGLLLLCIHLETAEQVPKWLRFTFYIVFGFISGFGNLLVYNMTRLAAATSNSEWVRNLRSGMIFLPIVPMMTLLSISRHEGRSREAVDVYIPATTGSALLFVVMATAYYILWYLRHRHEIDLIDVDELGMFADLLRRRRQEPRRKTSEELDRILHANTLAWPREDSGTPLPVIMGHQRMMSSCPICLESFVELREEGDETCGEISLVKLCKHLVHRECLKDWFKARNSIQCPVCKQDLTEPVTDIVLNEDSATAAEASERT</sequence>
<dbReference type="InterPro" id="IPR013083">
    <property type="entry name" value="Znf_RING/FYVE/PHD"/>
</dbReference>
<dbReference type="PROSITE" id="PS50089">
    <property type="entry name" value="ZF_RING_2"/>
    <property type="match status" value="1"/>
</dbReference>
<evidence type="ECO:0000256" key="3">
    <source>
        <dbReference type="ARBA" id="ARBA00022833"/>
    </source>
</evidence>
<dbReference type="PANTHER" id="PTHR14155">
    <property type="entry name" value="RING FINGER DOMAIN-CONTAINING"/>
    <property type="match status" value="1"/>
</dbReference>
<evidence type="ECO:0000256" key="4">
    <source>
        <dbReference type="PROSITE-ProRule" id="PRU00175"/>
    </source>
</evidence>
<dbReference type="PANTHER" id="PTHR14155:SF627">
    <property type="entry name" value="OS06G0192800 PROTEIN"/>
    <property type="match status" value="1"/>
</dbReference>
<dbReference type="SMART" id="SM00744">
    <property type="entry name" value="RINGv"/>
    <property type="match status" value="1"/>
</dbReference>
<reference evidence="7 8" key="1">
    <citation type="submission" date="2020-04" db="EMBL/GenBank/DDBJ databases">
        <title>Perkinsus olseni comparative genomics.</title>
        <authorList>
            <person name="Bogema D.R."/>
        </authorList>
    </citation>
    <scope>NUCLEOTIDE SEQUENCE [LARGE SCALE GENOMIC DNA]</scope>
    <source>
        <strain evidence="7 8">ATCC PRA-207</strain>
    </source>
</reference>
<gene>
    <name evidence="7" type="ORF">FOZ63_022678</name>
</gene>
<name>A0A7J6RU65_PEROL</name>
<feature type="transmembrane region" description="Helical" evidence="5">
    <location>
        <begin position="80"/>
        <end position="96"/>
    </location>
</feature>
<protein>
    <recommendedName>
        <fullName evidence="6">RING-type domain-containing protein</fullName>
    </recommendedName>
</protein>
<dbReference type="InterPro" id="IPR001841">
    <property type="entry name" value="Znf_RING"/>
</dbReference>
<keyword evidence="5" id="KW-0812">Transmembrane</keyword>
<evidence type="ECO:0000256" key="5">
    <source>
        <dbReference type="SAM" id="Phobius"/>
    </source>
</evidence>
<organism evidence="7 8">
    <name type="scientific">Perkinsus olseni</name>
    <name type="common">Perkinsus atlanticus</name>
    <dbReference type="NCBI Taxonomy" id="32597"/>
    <lineage>
        <taxon>Eukaryota</taxon>
        <taxon>Sar</taxon>
        <taxon>Alveolata</taxon>
        <taxon>Perkinsozoa</taxon>
        <taxon>Perkinsea</taxon>
        <taxon>Perkinsida</taxon>
        <taxon>Perkinsidae</taxon>
        <taxon>Perkinsus</taxon>
    </lineage>
</organism>
<dbReference type="SUPFAM" id="SSF57850">
    <property type="entry name" value="RING/U-box"/>
    <property type="match status" value="1"/>
</dbReference>
<dbReference type="InterPro" id="IPR011016">
    <property type="entry name" value="Znf_RING-CH"/>
</dbReference>
<dbReference type="EMBL" id="JABANO010023259">
    <property type="protein sequence ID" value="KAF4723835.1"/>
    <property type="molecule type" value="Genomic_DNA"/>
</dbReference>
<keyword evidence="2 4" id="KW-0863">Zinc-finger</keyword>
<proteinExistence type="predicted"/>
<keyword evidence="5" id="KW-0472">Membrane</keyword>
<evidence type="ECO:0000256" key="2">
    <source>
        <dbReference type="ARBA" id="ARBA00022771"/>
    </source>
</evidence>